<dbReference type="Proteomes" id="UP000001020">
    <property type="component" value="Chromosome"/>
</dbReference>
<proteinExistence type="predicted"/>
<protein>
    <submittedName>
        <fullName evidence="1">Uncharacterized protein</fullName>
    </submittedName>
</protein>
<dbReference type="HOGENOM" id="CLU_3202317_0_0_11"/>
<name>Q8VK38_MYCTO</name>
<evidence type="ECO:0000313" key="1">
    <source>
        <dbReference type="EMBL" id="AAK45618.1"/>
    </source>
</evidence>
<organism evidence="1 2">
    <name type="scientific">Mycobacterium tuberculosis (strain CDC 1551 / Oshkosh)</name>
    <dbReference type="NCBI Taxonomy" id="83331"/>
    <lineage>
        <taxon>Bacteria</taxon>
        <taxon>Bacillati</taxon>
        <taxon>Actinomycetota</taxon>
        <taxon>Actinomycetes</taxon>
        <taxon>Mycobacteriales</taxon>
        <taxon>Mycobacteriaceae</taxon>
        <taxon>Mycobacterium</taxon>
        <taxon>Mycobacterium tuberculosis complex</taxon>
    </lineage>
</organism>
<evidence type="ECO:0000313" key="2">
    <source>
        <dbReference type="Proteomes" id="UP000001020"/>
    </source>
</evidence>
<dbReference type="EMBL" id="AE000516">
    <property type="protein sequence ID" value="AAK45618.1"/>
    <property type="molecule type" value="Genomic_DNA"/>
</dbReference>
<dbReference type="AlphaFoldDB" id="Q8VK38"/>
<sequence>MTTKLATNTLLGPEATLGLVPGVVPPPWWWGVVFENWIVVASINGYAAG</sequence>
<keyword evidence="2" id="KW-1185">Reference proteome</keyword>
<dbReference type="KEGG" id="mtc:MT1356"/>
<gene>
    <name evidence="1" type="ordered locus">MT1356</name>
</gene>
<reference evidence="1 2" key="1">
    <citation type="journal article" date="2002" name="J. Bacteriol.">
        <title>Whole-genome comparison of Mycobacterium tuberculosis clinical and laboratory strains.</title>
        <authorList>
            <person name="Fleischmann R.D."/>
            <person name="Alland D."/>
            <person name="Eisen J.A."/>
            <person name="Carpenter L."/>
            <person name="White O."/>
            <person name="Peterson J."/>
            <person name="DeBoy R."/>
            <person name="Dodson R."/>
            <person name="Gwinn M."/>
            <person name="Haft D."/>
            <person name="Hickey E."/>
            <person name="Kolonay J.F."/>
            <person name="Nelson W.C."/>
            <person name="Umayam L.A."/>
            <person name="Ermolaeva M."/>
            <person name="Salzberg S.L."/>
            <person name="Delcher A."/>
            <person name="Utterback T."/>
            <person name="Weidman J."/>
            <person name="Khouri H."/>
            <person name="Gill J."/>
            <person name="Mikula A."/>
            <person name="Bishai W."/>
            <person name="Jacobs Jr W.R.Jr."/>
            <person name="Venter J.C."/>
            <person name="Fraser C.M."/>
        </authorList>
    </citation>
    <scope>NUCLEOTIDE SEQUENCE [LARGE SCALE GENOMIC DNA]</scope>
    <source>
        <strain evidence="2">CDC 1551 / Oshkosh</strain>
    </source>
</reference>
<accession>Q8VK38</accession>